<feature type="binding site" evidence="4">
    <location>
        <position position="33"/>
    </location>
    <ligand>
        <name>substrate</name>
    </ligand>
</feature>
<dbReference type="GO" id="GO:0000052">
    <property type="term" value="P:citrulline metabolic process"/>
    <property type="evidence" value="ECO:0007669"/>
    <property type="project" value="TreeGrafter"/>
</dbReference>
<gene>
    <name evidence="5" type="ORF">NB037_17520</name>
</gene>
<evidence type="ECO:0000256" key="2">
    <source>
        <dbReference type="ARBA" id="ARBA00022801"/>
    </source>
</evidence>
<dbReference type="SUPFAM" id="SSF55909">
    <property type="entry name" value="Pentein"/>
    <property type="match status" value="1"/>
</dbReference>
<feature type="active site" description="Proton donor" evidence="3">
    <location>
        <position position="176"/>
    </location>
</feature>
<feature type="binding site" evidence="4">
    <location>
        <position position="75"/>
    </location>
    <ligand>
        <name>substrate</name>
    </ligand>
</feature>
<feature type="binding site" evidence="4">
    <location>
        <position position="255"/>
    </location>
    <ligand>
        <name>substrate</name>
    </ligand>
</feature>
<dbReference type="Proteomes" id="UP001155240">
    <property type="component" value="Unassembled WGS sequence"/>
</dbReference>
<reference evidence="5" key="1">
    <citation type="submission" date="2022-06" db="EMBL/GenBank/DDBJ databases">
        <title>Whole genome shotgun sequencing (WGS) of Rathayibacter sp. ZW T2_19, isolated from stored onions (Allium cepa).</title>
        <authorList>
            <person name="Stoll D.A."/>
            <person name="Huch M."/>
        </authorList>
    </citation>
    <scope>NUCLEOTIDE SEQUENCE</scope>
    <source>
        <strain evidence="5">ZW T2_19</strain>
    </source>
</reference>
<evidence type="ECO:0000256" key="3">
    <source>
        <dbReference type="PIRSR" id="PIRSR633199-1"/>
    </source>
</evidence>
<dbReference type="AlphaFoldDB" id="A0A9X2IV71"/>
<evidence type="ECO:0000256" key="1">
    <source>
        <dbReference type="ARBA" id="ARBA00008532"/>
    </source>
</evidence>
<sequence length="267" mass="28486">MRSSAPARDERQPVERRIAIVRQPAPNLGDGELTHLERVPVDQAKAEAQWEEYVDALEAAGWETVQAATAAQHADSVFVEDAVVVFGGHAVLARSGAESRRGESAGAEEAVRALDLTVHRLEDPATLDGGDVLKIGRTVYVGRGGRTNAEGVAALRAILRPLGWTVVAVPLTKALHLKSAVTALPDGTVIGWEPVVDEPRIFPSFLPMPEEPGAHVVVLDDDTLLMAASAPRSAELLRGLGYTVVAVDVSEFEKLEGCVTCLSVRVR</sequence>
<feature type="binding site" evidence="4">
    <location>
        <position position="100"/>
    </location>
    <ligand>
        <name>substrate</name>
    </ligand>
</feature>
<evidence type="ECO:0000313" key="5">
    <source>
        <dbReference type="EMBL" id="MCM6764218.1"/>
    </source>
</evidence>
<dbReference type="NCBIfam" id="NF045660">
    <property type="entry name" value="DiMthArgaseDdahStm"/>
    <property type="match status" value="1"/>
</dbReference>
<feature type="active site" description="Nucleophile" evidence="3">
    <location>
        <position position="261"/>
    </location>
</feature>
<dbReference type="PANTHER" id="PTHR12737:SF9">
    <property type="entry name" value="DIMETHYLARGININASE"/>
    <property type="match status" value="1"/>
</dbReference>
<dbReference type="GO" id="GO:0045429">
    <property type="term" value="P:positive regulation of nitric oxide biosynthetic process"/>
    <property type="evidence" value="ECO:0007669"/>
    <property type="project" value="TreeGrafter"/>
</dbReference>
<evidence type="ECO:0000313" key="6">
    <source>
        <dbReference type="Proteomes" id="UP001155240"/>
    </source>
</evidence>
<dbReference type="PANTHER" id="PTHR12737">
    <property type="entry name" value="DIMETHYLARGININE DIMETHYLAMINOHYDROLASE"/>
    <property type="match status" value="1"/>
</dbReference>
<keyword evidence="6" id="KW-1185">Reference proteome</keyword>
<dbReference type="GO" id="GO:0006525">
    <property type="term" value="P:arginine metabolic process"/>
    <property type="evidence" value="ECO:0007669"/>
    <property type="project" value="TreeGrafter"/>
</dbReference>
<keyword evidence="2" id="KW-0378">Hydrolase</keyword>
<feature type="binding site" evidence="4">
    <location>
        <position position="146"/>
    </location>
    <ligand>
        <name>substrate</name>
    </ligand>
</feature>
<proteinExistence type="inferred from homology"/>
<name>A0A9X2IV71_9MICO</name>
<protein>
    <submittedName>
        <fullName evidence="5">N(G),N(G)-dimethylarginine dimethylaminohydrolase</fullName>
    </submittedName>
</protein>
<evidence type="ECO:0000256" key="4">
    <source>
        <dbReference type="PIRSR" id="PIRSR633199-2"/>
    </source>
</evidence>
<dbReference type="InterPro" id="IPR033199">
    <property type="entry name" value="DDAH-like"/>
</dbReference>
<accession>A0A9X2IV71</accession>
<organism evidence="5 6">
    <name type="scientific">Rathayibacter rubneri</name>
    <dbReference type="NCBI Taxonomy" id="2950106"/>
    <lineage>
        <taxon>Bacteria</taxon>
        <taxon>Bacillati</taxon>
        <taxon>Actinomycetota</taxon>
        <taxon>Actinomycetes</taxon>
        <taxon>Micrococcales</taxon>
        <taxon>Microbacteriaceae</taxon>
        <taxon>Rathayibacter</taxon>
    </lineage>
</organism>
<dbReference type="EMBL" id="JAMRYM010000123">
    <property type="protein sequence ID" value="MCM6764218.1"/>
    <property type="molecule type" value="Genomic_DNA"/>
</dbReference>
<dbReference type="Gene3D" id="3.75.10.10">
    <property type="entry name" value="L-arginine/glycine Amidinotransferase, Chain A"/>
    <property type="match status" value="1"/>
</dbReference>
<dbReference type="GO" id="GO:0016597">
    <property type="term" value="F:amino acid binding"/>
    <property type="evidence" value="ECO:0007669"/>
    <property type="project" value="TreeGrafter"/>
</dbReference>
<dbReference type="GO" id="GO:0016403">
    <property type="term" value="F:dimethylargininase activity"/>
    <property type="evidence" value="ECO:0007669"/>
    <property type="project" value="TreeGrafter"/>
</dbReference>
<feature type="binding site" evidence="4">
    <location>
        <begin position="80"/>
        <end position="81"/>
    </location>
    <ligand>
        <name>substrate</name>
    </ligand>
</feature>
<comment type="caution">
    <text evidence="5">The sequence shown here is derived from an EMBL/GenBank/DDBJ whole genome shotgun (WGS) entry which is preliminary data.</text>
</comment>
<comment type="similarity">
    <text evidence="1">Belongs to the DDAH family.</text>
</comment>